<proteinExistence type="predicted"/>
<dbReference type="AlphaFoldDB" id="A0A396HPS3"/>
<dbReference type="Gramene" id="rna37596">
    <property type="protein sequence ID" value="RHN52867.1"/>
    <property type="gene ID" value="gene37596"/>
</dbReference>
<dbReference type="Proteomes" id="UP000265566">
    <property type="component" value="Chromosome 6"/>
</dbReference>
<protein>
    <submittedName>
        <fullName evidence="1">Uncharacterized protein</fullName>
    </submittedName>
</protein>
<accession>A0A396HPS3</accession>
<sequence length="79" mass="9157">MYLFEVIFFKGLNGRVYIFQQLAVIFLSCPSTHMRADKLNSIGNNLQGPFDGQDREAEYDTLIVFCLNRMFDAPKDMIK</sequence>
<gene>
    <name evidence="1" type="ORF">MtrunA17_Chr6g0485201</name>
</gene>
<comment type="caution">
    <text evidence="1">The sequence shown here is derived from an EMBL/GenBank/DDBJ whole genome shotgun (WGS) entry which is preliminary data.</text>
</comment>
<reference evidence="1" key="1">
    <citation type="journal article" date="2018" name="Nat. Plants">
        <title>Whole-genome landscape of Medicago truncatula symbiotic genes.</title>
        <authorList>
            <person name="Pecrix Y."/>
            <person name="Gamas P."/>
            <person name="Carrere S."/>
        </authorList>
    </citation>
    <scope>NUCLEOTIDE SEQUENCE</scope>
    <source>
        <tissue evidence="1">Leaves</tissue>
    </source>
</reference>
<dbReference type="EMBL" id="PSQE01000006">
    <property type="protein sequence ID" value="RHN52867.1"/>
    <property type="molecule type" value="Genomic_DNA"/>
</dbReference>
<evidence type="ECO:0000313" key="1">
    <source>
        <dbReference type="EMBL" id="RHN52867.1"/>
    </source>
</evidence>
<organism evidence="1">
    <name type="scientific">Medicago truncatula</name>
    <name type="common">Barrel medic</name>
    <name type="synonym">Medicago tribuloides</name>
    <dbReference type="NCBI Taxonomy" id="3880"/>
    <lineage>
        <taxon>Eukaryota</taxon>
        <taxon>Viridiplantae</taxon>
        <taxon>Streptophyta</taxon>
        <taxon>Embryophyta</taxon>
        <taxon>Tracheophyta</taxon>
        <taxon>Spermatophyta</taxon>
        <taxon>Magnoliopsida</taxon>
        <taxon>eudicotyledons</taxon>
        <taxon>Gunneridae</taxon>
        <taxon>Pentapetalae</taxon>
        <taxon>rosids</taxon>
        <taxon>fabids</taxon>
        <taxon>Fabales</taxon>
        <taxon>Fabaceae</taxon>
        <taxon>Papilionoideae</taxon>
        <taxon>50 kb inversion clade</taxon>
        <taxon>NPAAA clade</taxon>
        <taxon>Hologalegina</taxon>
        <taxon>IRL clade</taxon>
        <taxon>Trifolieae</taxon>
        <taxon>Medicago</taxon>
    </lineage>
</organism>
<name>A0A396HPS3_MEDTR</name>